<feature type="non-terminal residue" evidence="1">
    <location>
        <position position="1"/>
    </location>
</feature>
<gene>
    <name evidence="1" type="ORF">AVDCRST_MAG88-2363</name>
</gene>
<protein>
    <submittedName>
        <fullName evidence="1">Uncharacterized protein</fullName>
    </submittedName>
</protein>
<evidence type="ECO:0000313" key="1">
    <source>
        <dbReference type="EMBL" id="CAA9571342.1"/>
    </source>
</evidence>
<proteinExistence type="predicted"/>
<feature type="non-terminal residue" evidence="1">
    <location>
        <position position="37"/>
    </location>
</feature>
<dbReference type="AlphaFoldDB" id="A0A6J4VDV9"/>
<name>A0A6J4VDV9_9BACT</name>
<dbReference type="EMBL" id="CADCWM010000596">
    <property type="protein sequence ID" value="CAA9571342.1"/>
    <property type="molecule type" value="Genomic_DNA"/>
</dbReference>
<reference evidence="1" key="1">
    <citation type="submission" date="2020-02" db="EMBL/GenBank/DDBJ databases">
        <authorList>
            <person name="Meier V. D."/>
        </authorList>
    </citation>
    <scope>NUCLEOTIDE SEQUENCE</scope>
    <source>
        <strain evidence="1">AVDCRST_MAG88</strain>
    </source>
</reference>
<accession>A0A6J4VDV9</accession>
<sequence>CHPRRPPCRRSSAPCCAGTRPRWRSRCSALPARSSAH</sequence>
<organism evidence="1">
    <name type="scientific">uncultured Thermomicrobiales bacterium</name>
    <dbReference type="NCBI Taxonomy" id="1645740"/>
    <lineage>
        <taxon>Bacteria</taxon>
        <taxon>Pseudomonadati</taxon>
        <taxon>Thermomicrobiota</taxon>
        <taxon>Thermomicrobia</taxon>
        <taxon>Thermomicrobiales</taxon>
        <taxon>environmental samples</taxon>
    </lineage>
</organism>